<dbReference type="Pfam" id="PF00789">
    <property type="entry name" value="UBX"/>
    <property type="match status" value="1"/>
</dbReference>
<evidence type="ECO:0000256" key="2">
    <source>
        <dbReference type="ARBA" id="ARBA00004240"/>
    </source>
</evidence>
<evidence type="ECO:0000256" key="9">
    <source>
        <dbReference type="ARBA" id="ARBA00022737"/>
    </source>
</evidence>
<keyword evidence="10" id="KW-0256">Endoplasmic reticulum</keyword>
<reference evidence="22" key="1">
    <citation type="submission" date="2020-03" db="EMBL/GenBank/DDBJ databases">
        <title>Studies in the Genomics of Life Span.</title>
        <authorList>
            <person name="Glass D."/>
        </authorList>
    </citation>
    <scope>NUCLEOTIDE SEQUENCE</scope>
    <source>
        <strain evidence="22">LTLLF</strain>
        <tissue evidence="22">Muscle</tissue>
    </source>
</reference>
<dbReference type="InterPro" id="IPR011705">
    <property type="entry name" value="BACK"/>
</dbReference>
<accession>A0A8J6LAE4</accession>
<keyword evidence="12" id="KW-0333">Golgi apparatus</keyword>
<keyword evidence="11" id="KW-0832">Ubl conjugation</keyword>
<dbReference type="GO" id="GO:0005634">
    <property type="term" value="C:nucleus"/>
    <property type="evidence" value="ECO:0007669"/>
    <property type="project" value="UniProtKB-SubCell"/>
</dbReference>
<dbReference type="PROSITE" id="PS50097">
    <property type="entry name" value="BTB"/>
    <property type="match status" value="1"/>
</dbReference>
<dbReference type="InterPro" id="IPR015915">
    <property type="entry name" value="Kelch-typ_b-propeller"/>
</dbReference>
<dbReference type="InterPro" id="IPR012989">
    <property type="entry name" value="SEP_domain"/>
</dbReference>
<dbReference type="Pfam" id="PF00651">
    <property type="entry name" value="BTB"/>
    <property type="match status" value="1"/>
</dbReference>
<dbReference type="InterPro" id="IPR000210">
    <property type="entry name" value="BTB/POZ_dom"/>
</dbReference>
<dbReference type="SMART" id="SM00875">
    <property type="entry name" value="BACK"/>
    <property type="match status" value="1"/>
</dbReference>
<dbReference type="InterPro" id="IPR006652">
    <property type="entry name" value="Kelch_1"/>
</dbReference>
<dbReference type="InterPro" id="IPR001012">
    <property type="entry name" value="UBX_dom"/>
</dbReference>
<dbReference type="FunFam" id="1.25.40.420:FF:000001">
    <property type="entry name" value="Kelch-like family member 12"/>
    <property type="match status" value="1"/>
</dbReference>
<feature type="domain" description="UBX" evidence="19">
    <location>
        <begin position="962"/>
        <end position="1039"/>
    </location>
</feature>
<dbReference type="FunFam" id="3.30.420.210:FF:000004">
    <property type="entry name" value="UBX domain-containing protein 2A"/>
    <property type="match status" value="1"/>
</dbReference>
<dbReference type="FunFam" id="3.10.20.90:FF:000164">
    <property type="entry name" value="UBX domain-containing protein 2A"/>
    <property type="match status" value="1"/>
</dbReference>
<evidence type="ECO:0000256" key="11">
    <source>
        <dbReference type="ARBA" id="ARBA00022843"/>
    </source>
</evidence>
<dbReference type="Gene3D" id="3.10.20.90">
    <property type="entry name" value="Phosphatidylinositol 3-kinase Catalytic Subunit, Chain A, domain 1"/>
    <property type="match status" value="1"/>
</dbReference>
<evidence type="ECO:0000256" key="4">
    <source>
        <dbReference type="ARBA" id="ARBA00004484"/>
    </source>
</evidence>
<evidence type="ECO:0000256" key="15">
    <source>
        <dbReference type="ARBA" id="ARBA00053310"/>
    </source>
</evidence>
<dbReference type="PROSITE" id="PS51399">
    <property type="entry name" value="SEP"/>
    <property type="match status" value="1"/>
</dbReference>
<feature type="compositionally biased region" description="Polar residues" evidence="18">
    <location>
        <begin position="115"/>
        <end position="127"/>
    </location>
</feature>
<evidence type="ECO:0000256" key="6">
    <source>
        <dbReference type="ARBA" id="ARBA00004555"/>
    </source>
</evidence>
<evidence type="ECO:0000256" key="16">
    <source>
        <dbReference type="ARBA" id="ARBA00066082"/>
    </source>
</evidence>
<dbReference type="GO" id="GO:0030425">
    <property type="term" value="C:dendrite"/>
    <property type="evidence" value="ECO:0007669"/>
    <property type="project" value="UniProtKB-SubCell"/>
</dbReference>
<dbReference type="SUPFAM" id="SSF117281">
    <property type="entry name" value="Kelch motif"/>
    <property type="match status" value="1"/>
</dbReference>
<evidence type="ECO:0000256" key="14">
    <source>
        <dbReference type="ARBA" id="ARBA00023273"/>
    </source>
</evidence>
<dbReference type="SMART" id="SM00612">
    <property type="entry name" value="Kelch"/>
    <property type="match status" value="2"/>
</dbReference>
<evidence type="ECO:0000313" key="22">
    <source>
        <dbReference type="EMBL" id="KAH0520867.1"/>
    </source>
</evidence>
<comment type="caution">
    <text evidence="22">The sequence shown here is derived from an EMBL/GenBank/DDBJ whole genome shotgun (WGS) entry which is preliminary data.</text>
</comment>
<dbReference type="PROSITE" id="PS50033">
    <property type="entry name" value="UBX"/>
    <property type="match status" value="1"/>
</dbReference>
<protein>
    <recommendedName>
        <fullName evidence="17">UBX domain-containing protein 2A</fullName>
    </recommendedName>
</protein>
<dbReference type="Gene3D" id="3.30.710.10">
    <property type="entry name" value="Potassium Channel Kv1.1, Chain A"/>
    <property type="match status" value="1"/>
</dbReference>
<feature type="compositionally biased region" description="Basic and acidic residues" evidence="18">
    <location>
        <begin position="132"/>
        <end position="141"/>
    </location>
</feature>
<feature type="region of interest" description="Disordered" evidence="18">
    <location>
        <begin position="245"/>
        <end position="292"/>
    </location>
</feature>
<evidence type="ECO:0000259" key="19">
    <source>
        <dbReference type="PROSITE" id="PS50033"/>
    </source>
</evidence>
<feature type="domain" description="BTB" evidence="20">
    <location>
        <begin position="330"/>
        <end position="402"/>
    </location>
</feature>
<dbReference type="GO" id="GO:0043204">
    <property type="term" value="C:perikaryon"/>
    <property type="evidence" value="ECO:0007669"/>
    <property type="project" value="UniProtKB-SubCell"/>
</dbReference>
<keyword evidence="9" id="KW-0677">Repeat</keyword>
<comment type="subunit">
    <text evidence="16">Part of a complex composed of STUB1/CHIP, VCP/p97, CHRNA3, and UBXN2A that modulates the ubiquitination and endoplasmic reticulum-associated degradation (ERAD) of CHRNA3. Within the complex UBXN2A acts as a scaffold protein required for the interaction of CHRNA3 with VCP/p97, this interaction also inhibits CHRNA3 ubiquitination by STUB1/CHIP and subsequently ERAD. Interacts (via SEP domain) with CHRNA3 and interacts (via UBX domain) with VCP/P97; these interactions are required for the interaction of CHRNA3 with the STUB1-VCP-UBXN2A complex. Interacts with HSPA9/MOT-2 (via SBD domain); the interaction inhibits HSPA9/MOT-2 interaction with and degradation of p53, thereby promotes p53 translocation to the nucleus. Interacts with RICTOR.</text>
</comment>
<evidence type="ECO:0000256" key="1">
    <source>
        <dbReference type="ARBA" id="ARBA00004123"/>
    </source>
</evidence>
<sequence length="1050" mass="114966">MSRHHSRFERDYRVGWDRREWSVNGTHGATSVCSVTSGAGGGGTASSLSARPGLLPLPVVPSRLPTPATAPAPCTTGSNEAITSLVASSASAVTTKAPGISKADNQSQGLTTSIRWGQTPINQSTPWDTDEPPSKQMRESDNPGTGPWVTTVAAGNQPSLIAHSYGVTQPPTFSPAVNVQAPVIGVTPSLPPHVGPQLPLLPGHYSLPQPPAQPLSSVVVNMPAQALYASPQPLAVSTLPGVGQVARPGPTAEGNGHMAGPLLPPPPPAQPSAALPNSAPATNGPPTTDSAHGLQMLRTIGVGKYEFTDPGHPKDMLKELNQQRRAKAFTDLKIVVEGREFEVHQNVLASCSLYFKDLIQRSVQDGSQSSREKLELVLSNLQADVLESLLEFVYTGSLVIDSAKAKTLLEAASKFQFHTFCKVCVSFLEKQLTASNCLGVLAMAEAMQCSELYHMAKAFALQIFPEVAAQEEILSISKDDFIAYVSNDSLNTKAEELVYETVIKWIKKDPAARAQYAAELLAAVRLPFIHPSYLLNVVDNEELIKSSEACRDLVNEAKRYHMLPHARQEMQTPRTRPRLSAGVAEVIVLVGGRQMVGMTQRSLVAVTCWNPQNNKWYPLASLPFYDREFFSVVSAGDNIYLSGGMESGVTLADVWCYMSLLDNWNLVSRMTVPRCRHNSLVYDGKIYTLGGLGVAGNVDHVERLCSDAEGRKQMLNFPDCCCPGPWPALHTDYLFPLFTDNKYAPAVTLNGFVFILGGAYARATTIYDPEKGNIKAGPNMNHSRQFCSSRKRMKEVDNLDSIKEEWVCETGPPNNQPLNGNQQRDCEYFVDSLFEEAEKVGAKCLSPTEQKKQVDVNIKLWKNGFTVNDDFRSYSDGASQQFLNSIKKGELPSELRGIFDKEEVDVKVEDKKNEVCMSTKPVFQPFSGQGHRLGSATPKIVSKAKSIEVEKKSTLSAVSLNNLEPITRIQIWLANGERTVQRFNISHRVSHIKDFIEKYQGSQRSPPFALATALPFLRLLDETLTLEEADLQNAVIIQRLQITSEPFRKL</sequence>
<dbReference type="CDD" id="cd18468">
    <property type="entry name" value="BACK_KLHL29_KBTBD9"/>
    <property type="match status" value="1"/>
</dbReference>
<keyword evidence="7" id="KW-0880">Kelch repeat</keyword>
<dbReference type="SUPFAM" id="SSF54695">
    <property type="entry name" value="POZ domain"/>
    <property type="match status" value="1"/>
</dbReference>
<dbReference type="SMART" id="SM00553">
    <property type="entry name" value="SEP"/>
    <property type="match status" value="1"/>
</dbReference>
<dbReference type="InterPro" id="IPR011333">
    <property type="entry name" value="SKP1/BTB/POZ_sf"/>
</dbReference>
<comment type="subcellular location">
    <subcellularLocation>
        <location evidence="3">Cell projection</location>
        <location evidence="3">Dendrite</location>
    </subcellularLocation>
    <subcellularLocation>
        <location evidence="5">Cytoplasm</location>
    </subcellularLocation>
    <subcellularLocation>
        <location evidence="2">Endoplasmic reticulum</location>
    </subcellularLocation>
    <subcellularLocation>
        <location evidence="6">Golgi apparatus</location>
    </subcellularLocation>
    <subcellularLocation>
        <location evidence="1">Nucleus</location>
    </subcellularLocation>
    <subcellularLocation>
        <location evidence="4">Perikaryon</location>
    </subcellularLocation>
</comment>
<evidence type="ECO:0000256" key="13">
    <source>
        <dbReference type="ARBA" id="ARBA00023242"/>
    </source>
</evidence>
<gene>
    <name evidence="22" type="ORF">LTLLF_204120</name>
</gene>
<dbReference type="GO" id="GO:0005783">
    <property type="term" value="C:endoplasmic reticulum"/>
    <property type="evidence" value="ECO:0007669"/>
    <property type="project" value="UniProtKB-SubCell"/>
</dbReference>
<keyword evidence="8" id="KW-0963">Cytoplasm</keyword>
<evidence type="ECO:0000256" key="3">
    <source>
        <dbReference type="ARBA" id="ARBA00004279"/>
    </source>
</evidence>
<dbReference type="SUPFAM" id="SSF102848">
    <property type="entry name" value="NSFL1 (p97 ATPase) cofactor p47, SEP domain"/>
    <property type="match status" value="1"/>
</dbReference>
<dbReference type="InterPro" id="IPR029071">
    <property type="entry name" value="Ubiquitin-like_domsf"/>
</dbReference>
<dbReference type="CDD" id="cd17160">
    <property type="entry name" value="UBX_UBXN2A"/>
    <property type="match status" value="1"/>
</dbReference>
<evidence type="ECO:0000256" key="7">
    <source>
        <dbReference type="ARBA" id="ARBA00022441"/>
    </source>
</evidence>
<dbReference type="GO" id="GO:0005794">
    <property type="term" value="C:Golgi apparatus"/>
    <property type="evidence" value="ECO:0007669"/>
    <property type="project" value="UniProtKB-SubCell"/>
</dbReference>
<evidence type="ECO:0000256" key="8">
    <source>
        <dbReference type="ARBA" id="ARBA00022490"/>
    </source>
</evidence>
<comment type="function">
    <text evidence="15">Acts to repress the ubiquitination and subsequent endoplasmic reticulum-associated degradation of CHRNA3 by the STUB1-VCP-UBXN2A complex in cortical neurons. Also acts to promote the translocation of CHRNA3 to the plasma membrane and subsequently increases plasma membrane acetylcholine-gated ion-channel activation. Plays a role in the inhibition of STUB1-mediated TP53 degradation, via its interaction with HSPA9 which acts to inhibit TP53 binding to HSPA9. Positively mediates the ubiquitination and proteosomal degradation of RICTOR, may thereby act as a negative regulator of the mTORC2 pathway.</text>
</comment>
<dbReference type="Gene3D" id="2.120.10.80">
    <property type="entry name" value="Kelch-type beta propeller"/>
    <property type="match status" value="1"/>
</dbReference>
<evidence type="ECO:0000256" key="12">
    <source>
        <dbReference type="ARBA" id="ARBA00023034"/>
    </source>
</evidence>
<dbReference type="Gene3D" id="3.30.420.210">
    <property type="entry name" value="SEP domain"/>
    <property type="match status" value="1"/>
</dbReference>
<organism evidence="22 23">
    <name type="scientific">Microtus ochrogaster</name>
    <name type="common">Prairie vole</name>
    <dbReference type="NCBI Taxonomy" id="79684"/>
    <lineage>
        <taxon>Eukaryota</taxon>
        <taxon>Metazoa</taxon>
        <taxon>Chordata</taxon>
        <taxon>Craniata</taxon>
        <taxon>Vertebrata</taxon>
        <taxon>Euteleostomi</taxon>
        <taxon>Mammalia</taxon>
        <taxon>Eutheria</taxon>
        <taxon>Euarchontoglires</taxon>
        <taxon>Glires</taxon>
        <taxon>Rodentia</taxon>
        <taxon>Myomorpha</taxon>
        <taxon>Muroidea</taxon>
        <taxon>Cricetidae</taxon>
        <taxon>Arvicolinae</taxon>
        <taxon>Microtus</taxon>
    </lineage>
</organism>
<dbReference type="InterPro" id="IPR036241">
    <property type="entry name" value="NSFL1C_SEP_dom_sf"/>
</dbReference>
<evidence type="ECO:0000313" key="23">
    <source>
        <dbReference type="Proteomes" id="UP000710432"/>
    </source>
</evidence>
<dbReference type="PANTHER" id="PTHR45632:SF17">
    <property type="entry name" value="KELCH-LIKE PROTEIN 31"/>
    <property type="match status" value="1"/>
</dbReference>
<dbReference type="EMBL" id="JAATJU010000400">
    <property type="protein sequence ID" value="KAH0520867.1"/>
    <property type="molecule type" value="Genomic_DNA"/>
</dbReference>
<evidence type="ECO:0000256" key="18">
    <source>
        <dbReference type="SAM" id="MobiDB-lite"/>
    </source>
</evidence>
<evidence type="ECO:0000256" key="10">
    <source>
        <dbReference type="ARBA" id="ARBA00022824"/>
    </source>
</evidence>
<dbReference type="PANTHER" id="PTHR45632">
    <property type="entry name" value="LD33804P"/>
    <property type="match status" value="1"/>
</dbReference>
<dbReference type="Pfam" id="PF08059">
    <property type="entry name" value="SEP"/>
    <property type="match status" value="1"/>
</dbReference>
<dbReference type="Gene3D" id="1.25.40.420">
    <property type="match status" value="1"/>
</dbReference>
<dbReference type="SUPFAM" id="SSF54236">
    <property type="entry name" value="Ubiquitin-like"/>
    <property type="match status" value="1"/>
</dbReference>
<proteinExistence type="predicted"/>
<dbReference type="SMART" id="SM00225">
    <property type="entry name" value="BTB"/>
    <property type="match status" value="1"/>
</dbReference>
<dbReference type="GO" id="GO:0060255">
    <property type="term" value="P:regulation of macromolecule metabolic process"/>
    <property type="evidence" value="ECO:0007669"/>
    <property type="project" value="UniProtKB-ARBA"/>
</dbReference>
<dbReference type="Proteomes" id="UP000710432">
    <property type="component" value="Unassembled WGS sequence"/>
</dbReference>
<evidence type="ECO:0000259" key="21">
    <source>
        <dbReference type="PROSITE" id="PS51399"/>
    </source>
</evidence>
<feature type="compositionally biased region" description="Low complexity" evidence="18">
    <location>
        <begin position="271"/>
        <end position="281"/>
    </location>
</feature>
<dbReference type="AlphaFoldDB" id="A0A8J6LAE4"/>
<evidence type="ECO:0000259" key="20">
    <source>
        <dbReference type="PROSITE" id="PS50097"/>
    </source>
</evidence>
<keyword evidence="14" id="KW-0966">Cell projection</keyword>
<name>A0A8J6LAE4_MICOH</name>
<dbReference type="Pfam" id="PF07707">
    <property type="entry name" value="BACK"/>
    <property type="match status" value="1"/>
</dbReference>
<feature type="region of interest" description="Disordered" evidence="18">
    <location>
        <begin position="115"/>
        <end position="146"/>
    </location>
</feature>
<feature type="domain" description="SEP" evidence="21">
    <location>
        <begin position="853"/>
        <end position="917"/>
    </location>
</feature>
<evidence type="ECO:0000256" key="17">
    <source>
        <dbReference type="ARBA" id="ARBA00073763"/>
    </source>
</evidence>
<keyword evidence="13" id="KW-0539">Nucleus</keyword>
<evidence type="ECO:0000256" key="5">
    <source>
        <dbReference type="ARBA" id="ARBA00004496"/>
    </source>
</evidence>